<dbReference type="InterPro" id="IPR028995">
    <property type="entry name" value="Glyco_hydro_57/38_cen_sf"/>
</dbReference>
<gene>
    <name evidence="8" type="primary">MAN2A1</name>
</gene>
<comment type="cofactor">
    <cofactor evidence="1">
        <name>Zn(2+)</name>
        <dbReference type="ChEBI" id="CHEBI:29105"/>
    </cofactor>
</comment>
<feature type="transmembrane region" description="Helical" evidence="4">
    <location>
        <begin position="7"/>
        <end position="26"/>
    </location>
</feature>
<evidence type="ECO:0000256" key="2">
    <source>
        <dbReference type="ARBA" id="ARBA00022833"/>
    </source>
</evidence>
<evidence type="ECO:0000256" key="4">
    <source>
        <dbReference type="SAM" id="Phobius"/>
    </source>
</evidence>
<evidence type="ECO:0000256" key="3">
    <source>
        <dbReference type="ARBA" id="ARBA00023157"/>
    </source>
</evidence>
<keyword evidence="2" id="KW-0862">Zinc</keyword>
<dbReference type="SUPFAM" id="SSF88688">
    <property type="entry name" value="Families 57/38 glycoside transferase middle domain"/>
    <property type="match status" value="1"/>
</dbReference>
<dbReference type="InterPro" id="IPR050843">
    <property type="entry name" value="Glycosyl_Hydrlase_38"/>
</dbReference>
<dbReference type="InterPro" id="IPR011330">
    <property type="entry name" value="Glyco_hydro/deAcase_b/a-brl"/>
</dbReference>
<keyword evidence="4" id="KW-1133">Transmembrane helix</keyword>
<evidence type="ECO:0008006" key="10">
    <source>
        <dbReference type="Google" id="ProtNLM"/>
    </source>
</evidence>
<evidence type="ECO:0000259" key="6">
    <source>
        <dbReference type="Pfam" id="PF07748"/>
    </source>
</evidence>
<dbReference type="Pfam" id="PF07748">
    <property type="entry name" value="Glyco_hydro_38C"/>
    <property type="match status" value="1"/>
</dbReference>
<dbReference type="SUPFAM" id="SSF88713">
    <property type="entry name" value="Glycoside hydrolase/deacetylase"/>
    <property type="match status" value="1"/>
</dbReference>
<evidence type="ECO:0000313" key="9">
    <source>
        <dbReference type="Proteomes" id="UP000823872"/>
    </source>
</evidence>
<dbReference type="Ensembl" id="ENSFCTT00005040843.1">
    <property type="protein sequence ID" value="ENSFCTP00005028896.1"/>
    <property type="gene ID" value="ENSFCTG00005014197.1"/>
</dbReference>
<feature type="domain" description="Glycoside hydrolase family 38 N-terminal" evidence="5">
    <location>
        <begin position="168"/>
        <end position="498"/>
    </location>
</feature>
<keyword evidence="4" id="KW-0472">Membrane</keyword>
<evidence type="ECO:0000259" key="7">
    <source>
        <dbReference type="Pfam" id="PF21260"/>
    </source>
</evidence>
<dbReference type="InterPro" id="IPR027291">
    <property type="entry name" value="Glyco_hydro_38_N_sf"/>
</dbReference>
<accession>A0ABI7Y232</accession>
<keyword evidence="3" id="KW-1015">Disulfide bond</keyword>
<organism evidence="8 9">
    <name type="scientific">Felis catus</name>
    <name type="common">Cat</name>
    <name type="synonym">Felis silvestris catus</name>
    <dbReference type="NCBI Taxonomy" id="9685"/>
    <lineage>
        <taxon>Eukaryota</taxon>
        <taxon>Metazoa</taxon>
        <taxon>Chordata</taxon>
        <taxon>Craniata</taxon>
        <taxon>Vertebrata</taxon>
        <taxon>Euteleostomi</taxon>
        <taxon>Mammalia</taxon>
        <taxon>Eutheria</taxon>
        <taxon>Laurasiatheria</taxon>
        <taxon>Carnivora</taxon>
        <taxon>Feliformia</taxon>
        <taxon>Felidae</taxon>
        <taxon>Felinae</taxon>
        <taxon>Felis</taxon>
    </lineage>
</organism>
<sequence length="1084" mass="124073">MKLSRQFTVFGSAIFCVVIFSLYLMLDRGHLDYPKSPRREGSFPQGQLSMLQEKIDHLERLLAENNEIISNIRDSVINLSESVEDGPKSSQGNFSQGAGLPLLPSKQLSLIVDPEDCSFALQGGSRHSDVQMLDVYSLIPFDNPDGGVWKQGFDISYVFNEWDSKPLQVFVVPHSHNDPGWLKTFDDYFREMTQYIFNNMVIKLKEDSRRKFMWSEISYLSKWWDTIDKPKKDAVKSLLQNGQFEIVTGGWVMPDEAAAHYFALIDQLIEGHQWLEKNLGVKPRSGWSIDPFGHSPTMAYLLKRAGFSHMLIQRVHYAVKKHFALHKTLEFFWRQNWDLGSGTDIFCHMMPFYSYDIPHTCGPDPKICCQFDFKRLPGGRFGCPWGVPPETIHPGNVQKRAEMLLDQYRKKSKLFRTTVLLAPLGDDFRYCERTEWDHQFKNYQLLFDYMNSHPEYNVKIQFGTLSDYFDALDKEDVTSGKNSQSMFPVLSGDFFTYADRDDHYWSGYFTSRPFYKRMDRILESHLRLFHSLMNLKKIIGYSALLLILKDKNSYNSYSFDNLLDMDLKQSSQSSLPQKTVITLSADPRYLVICNPSEQDRNSVVSVYVSSPTAQVSSASGKPVEIQMSAVWDTASIISQTAYEISFLVQIPPLGMKVYTIVESANSDPHLAEYVLYNGNIKDKGIFNMKNVKSAEEAITLENSFLKLQFGPSGLMEEMINKEDGKRHEVKVQFSWYGTTSKKDKSGAYLFLPDGEAKPYVYTTLPFVRVQHGRFYSDVTCFFERVTHRVRLYNIQGIDGQSVEVSNIVDIRKEHNREIAMRISSSINSQNRFYTDLNGYQIQPRMTMSKLPLQANVYPMTTMAYIQDAKHRLTLLSAQSLGVSSLKSGQIEVIMDRRLMQDDNRGLEQGVHDNKITANLFRILLEKRSVVNVEEEKNSVSYPSLVSHITSSFLNHPVFTMIEKIPMPTLQLLGEFSPLVSSLPCDIHLVNLRTIQSKVDGKHSDEAALILHRKGFDCRFSSRDTGLLCSTTQGKILVQKLFNTFTVSSLIPSSLSLMHSPPDARNISEISLSPMEISTFRIQLR</sequence>
<reference evidence="8" key="2">
    <citation type="submission" date="2025-08" db="UniProtKB">
        <authorList>
            <consortium name="Ensembl"/>
        </authorList>
    </citation>
    <scope>IDENTIFICATION</scope>
    <source>
        <strain evidence="8">breed Abyssinian</strain>
    </source>
</reference>
<evidence type="ECO:0000256" key="1">
    <source>
        <dbReference type="ARBA" id="ARBA00001947"/>
    </source>
</evidence>
<dbReference type="InterPro" id="IPR011013">
    <property type="entry name" value="Gal_mutarotase_sf_dom"/>
</dbReference>
<keyword evidence="4" id="KW-0812">Transmembrane</keyword>
<protein>
    <recommendedName>
        <fullName evidence="10">Alpha-mannosidase</fullName>
    </recommendedName>
</protein>
<dbReference type="PANTHER" id="PTHR11607:SF69">
    <property type="entry name" value="ALPHA-MANNOSIDASE 2"/>
    <property type="match status" value="1"/>
</dbReference>
<reference evidence="8" key="3">
    <citation type="submission" date="2025-09" db="UniProtKB">
        <authorList>
            <consortium name="Ensembl"/>
        </authorList>
    </citation>
    <scope>IDENTIFICATION</scope>
    <source>
        <strain evidence="8">breed Abyssinian</strain>
    </source>
</reference>
<dbReference type="GeneTree" id="ENSGT01030000234638"/>
<feature type="domain" description="Glycosyl hydrolase family 38 C-terminal" evidence="6">
    <location>
        <begin position="700"/>
        <end position="904"/>
    </location>
</feature>
<keyword evidence="9" id="KW-1185">Reference proteome</keyword>
<feature type="domain" description="Lysosomal alpha-mannosidase-like central" evidence="7">
    <location>
        <begin position="623"/>
        <end position="660"/>
    </location>
</feature>
<dbReference type="Gene3D" id="3.20.110.10">
    <property type="entry name" value="Glycoside hydrolase 38, N terminal domain"/>
    <property type="match status" value="1"/>
</dbReference>
<dbReference type="PANTHER" id="PTHR11607">
    <property type="entry name" value="ALPHA-MANNOSIDASE"/>
    <property type="match status" value="1"/>
</dbReference>
<dbReference type="Proteomes" id="UP000823872">
    <property type="component" value="Chromosome A1"/>
</dbReference>
<dbReference type="InterPro" id="IPR048534">
    <property type="entry name" value="Man2a1-like_dom"/>
</dbReference>
<reference evidence="8 9" key="1">
    <citation type="submission" date="2021-02" db="EMBL/GenBank/DDBJ databases">
        <title>Safari Cat Assemblies.</title>
        <authorList>
            <person name="Bredemeyer K.R."/>
            <person name="Murphy W.J."/>
        </authorList>
    </citation>
    <scope>NUCLEOTIDE SEQUENCE [LARGE SCALE GENOMIC DNA]</scope>
</reference>
<dbReference type="Gene3D" id="2.70.98.30">
    <property type="entry name" value="Golgi alpha-mannosidase II, domain 4"/>
    <property type="match status" value="1"/>
</dbReference>
<proteinExistence type="predicted"/>
<dbReference type="InterPro" id="IPR011682">
    <property type="entry name" value="Glyco_hydro_38_C"/>
</dbReference>
<evidence type="ECO:0000313" key="8">
    <source>
        <dbReference type="Ensembl" id="ENSFCTP00005028896.1"/>
    </source>
</evidence>
<dbReference type="Pfam" id="PF21260">
    <property type="entry name" value="Laman-like_dom"/>
    <property type="match status" value="1"/>
</dbReference>
<dbReference type="InterPro" id="IPR000602">
    <property type="entry name" value="Glyco_hydro_38_N"/>
</dbReference>
<dbReference type="InterPro" id="IPR013780">
    <property type="entry name" value="Glyco_hydro_b"/>
</dbReference>
<dbReference type="Pfam" id="PF01074">
    <property type="entry name" value="Glyco_hydro_38N"/>
    <property type="match status" value="1"/>
</dbReference>
<name>A0ABI7Y232_FELCA</name>
<dbReference type="Gene3D" id="2.60.40.1180">
    <property type="entry name" value="Golgi alpha-mannosidase II"/>
    <property type="match status" value="1"/>
</dbReference>
<dbReference type="SUPFAM" id="SSF74650">
    <property type="entry name" value="Galactose mutarotase-like"/>
    <property type="match status" value="1"/>
</dbReference>
<evidence type="ECO:0000259" key="5">
    <source>
        <dbReference type="Pfam" id="PF01074"/>
    </source>
</evidence>